<dbReference type="AlphaFoldDB" id="A0A1Y5NYX8"/>
<dbReference type="EMBL" id="FLQR01000006">
    <property type="protein sequence ID" value="SBS71672.1"/>
    <property type="molecule type" value="Genomic_DNA"/>
</dbReference>
<evidence type="ECO:0000313" key="1">
    <source>
        <dbReference type="EMBL" id="SBS71672.1"/>
    </source>
</evidence>
<name>A0A1Y5NYX8_9MICO</name>
<protein>
    <submittedName>
        <fullName evidence="1">Putative nucleoside-diphosphate-sugar epimerase</fullName>
    </submittedName>
</protein>
<reference evidence="1" key="1">
    <citation type="submission" date="2016-03" db="EMBL/GenBank/DDBJ databases">
        <authorList>
            <person name="Ploux O."/>
        </authorList>
    </citation>
    <scope>NUCLEOTIDE SEQUENCE</scope>
    <source>
        <strain evidence="1">UC1</strain>
    </source>
</reference>
<proteinExistence type="predicted"/>
<accession>A0A1Y5NYX8</accession>
<organism evidence="1">
    <name type="scientific">uncultured Microbacterium sp</name>
    <dbReference type="NCBI Taxonomy" id="191216"/>
    <lineage>
        <taxon>Bacteria</taxon>
        <taxon>Bacillati</taxon>
        <taxon>Actinomycetota</taxon>
        <taxon>Actinomycetes</taxon>
        <taxon>Micrococcales</taxon>
        <taxon>Microbacteriaceae</taxon>
        <taxon>Microbacterium</taxon>
        <taxon>environmental samples</taxon>
    </lineage>
</organism>
<gene>
    <name evidence="1" type="ORF">MIPYR_20153</name>
</gene>
<sequence>MRFHDETVPEAYASRARWEAPAWRVDAWVSTYTAIAAGEVSAVSSAVEDVTGVPPMSFVELLRAQRPNR</sequence>